<feature type="binding site" evidence="16">
    <location>
        <begin position="248"/>
        <end position="253"/>
    </location>
    <ligand>
        <name>substrate</name>
    </ligand>
</feature>
<dbReference type="GO" id="GO:0033942">
    <property type="term" value="F:4-alpha-D-(1-&gt;4)-alpha-D-glucanotrehalose trehalohydrolase activity"/>
    <property type="evidence" value="ECO:0007669"/>
    <property type="project" value="UniProtKB-EC"/>
</dbReference>
<feature type="binding site" evidence="16">
    <location>
        <begin position="381"/>
        <end position="386"/>
    </location>
    <ligand>
        <name>substrate</name>
    </ligand>
</feature>
<feature type="active site" description="Nucleophile" evidence="15">
    <location>
        <position position="250"/>
    </location>
</feature>
<dbReference type="Gene3D" id="3.20.20.80">
    <property type="entry name" value="Glycosidases"/>
    <property type="match status" value="1"/>
</dbReference>
<dbReference type="PIRSF" id="PIRSF006337">
    <property type="entry name" value="Trehalose_TreZ"/>
    <property type="match status" value="1"/>
</dbReference>
<evidence type="ECO:0000256" key="10">
    <source>
        <dbReference type="ARBA" id="ARBA00032057"/>
    </source>
</evidence>
<evidence type="ECO:0000256" key="13">
    <source>
        <dbReference type="NCBIfam" id="TIGR02402"/>
    </source>
</evidence>
<comment type="catalytic activity">
    <reaction evidence="12 14">
        <text>hydrolysis of (1-&gt;4)-alpha-D-glucosidic linkage in 4-alpha-D-[(1-&gt;4)-alpha-D-glucanosyl]n trehalose to yield trehalose and (1-&gt;4)-alpha-D-glucan.</text>
        <dbReference type="EC" id="3.2.1.141"/>
    </reaction>
</comment>
<accession>A0A5B9E886</accession>
<dbReference type="Gene3D" id="2.60.40.10">
    <property type="entry name" value="Immunoglobulins"/>
    <property type="match status" value="1"/>
</dbReference>
<dbReference type="AlphaFoldDB" id="A0A5B9E886"/>
<organism evidence="19 20">
    <name type="scientific">Terriglobus albidus</name>
    <dbReference type="NCBI Taxonomy" id="1592106"/>
    <lineage>
        <taxon>Bacteria</taxon>
        <taxon>Pseudomonadati</taxon>
        <taxon>Acidobacteriota</taxon>
        <taxon>Terriglobia</taxon>
        <taxon>Terriglobales</taxon>
        <taxon>Acidobacteriaceae</taxon>
        <taxon>Terriglobus</taxon>
    </lineage>
</organism>
<evidence type="ECO:0000259" key="18">
    <source>
        <dbReference type="SMART" id="SM00642"/>
    </source>
</evidence>
<evidence type="ECO:0000256" key="17">
    <source>
        <dbReference type="PIRSR" id="PIRSR006337-3"/>
    </source>
</evidence>
<evidence type="ECO:0000256" key="16">
    <source>
        <dbReference type="PIRSR" id="PIRSR006337-2"/>
    </source>
</evidence>
<name>A0A5B9E886_9BACT</name>
<dbReference type="KEGG" id="talb:FTW19_00750"/>
<feature type="domain" description="Glycosyl hydrolase family 13 catalytic" evidence="18">
    <location>
        <begin position="83"/>
        <end position="449"/>
    </location>
</feature>
<keyword evidence="8" id="KW-0119">Carbohydrate metabolism</keyword>
<gene>
    <name evidence="19" type="primary">treZ</name>
    <name evidence="19" type="ORF">FTW19_00750</name>
</gene>
<dbReference type="InterPro" id="IPR013783">
    <property type="entry name" value="Ig-like_fold"/>
</dbReference>
<dbReference type="Gene3D" id="1.10.10.760">
    <property type="entry name" value="E-set domains of sugar-utilizing enzymes"/>
    <property type="match status" value="1"/>
</dbReference>
<evidence type="ECO:0000256" key="5">
    <source>
        <dbReference type="ARBA" id="ARBA00015938"/>
    </source>
</evidence>
<evidence type="ECO:0000256" key="1">
    <source>
        <dbReference type="ARBA" id="ARBA00004496"/>
    </source>
</evidence>
<dbReference type="SUPFAM" id="SSF81296">
    <property type="entry name" value="E set domains"/>
    <property type="match status" value="1"/>
</dbReference>
<feature type="site" description="Transition state stabilizer" evidence="17">
    <location>
        <position position="382"/>
    </location>
</feature>
<dbReference type="GO" id="GO:0005737">
    <property type="term" value="C:cytoplasm"/>
    <property type="evidence" value="ECO:0007669"/>
    <property type="project" value="UniProtKB-SubCell"/>
</dbReference>
<dbReference type="InterPro" id="IPR012768">
    <property type="entry name" value="Trehalose_TreZ"/>
</dbReference>
<dbReference type="InterPro" id="IPR044901">
    <property type="entry name" value="Trehalose_TreZ_E-set_sf"/>
</dbReference>
<evidence type="ECO:0000256" key="7">
    <source>
        <dbReference type="ARBA" id="ARBA00022801"/>
    </source>
</evidence>
<dbReference type="PANTHER" id="PTHR43651">
    <property type="entry name" value="1,4-ALPHA-GLUCAN-BRANCHING ENZYME"/>
    <property type="match status" value="1"/>
</dbReference>
<keyword evidence="6" id="KW-0963">Cytoplasm</keyword>
<evidence type="ECO:0000313" key="20">
    <source>
        <dbReference type="Proteomes" id="UP000321820"/>
    </source>
</evidence>
<proteinExistence type="inferred from homology"/>
<feature type="active site" description="Proton donor" evidence="15">
    <location>
        <position position="287"/>
    </location>
</feature>
<evidence type="ECO:0000256" key="8">
    <source>
        <dbReference type="ARBA" id="ARBA00023277"/>
    </source>
</evidence>
<protein>
    <recommendedName>
        <fullName evidence="5 13">Malto-oligosyltrehalose trehalohydrolase</fullName>
        <shortName evidence="14">MTHase</shortName>
        <ecNumber evidence="4 13">3.2.1.141</ecNumber>
    </recommendedName>
    <alternativeName>
        <fullName evidence="11 14">4-alpha-D-((1-&gt;4)-alpha-D-glucano)trehalose trehalohydrolase</fullName>
    </alternativeName>
    <alternativeName>
        <fullName evidence="10 14">Maltooligosyl trehalose trehalohydrolase</fullName>
    </alternativeName>
</protein>
<dbReference type="Pfam" id="PF00128">
    <property type="entry name" value="Alpha-amylase"/>
    <property type="match status" value="1"/>
</dbReference>
<dbReference type="GO" id="GO:0005992">
    <property type="term" value="P:trehalose biosynthetic process"/>
    <property type="evidence" value="ECO:0007669"/>
    <property type="project" value="UniProtKB-UniRule"/>
</dbReference>
<dbReference type="PANTHER" id="PTHR43651:SF11">
    <property type="entry name" value="MALTO-OLIGOSYLTREHALOSE TREHALOHYDROLASE"/>
    <property type="match status" value="1"/>
</dbReference>
<keyword evidence="20" id="KW-1185">Reference proteome</keyword>
<dbReference type="NCBIfam" id="TIGR02402">
    <property type="entry name" value="trehalose_TreZ"/>
    <property type="match status" value="1"/>
</dbReference>
<evidence type="ECO:0000256" key="9">
    <source>
        <dbReference type="ARBA" id="ARBA00023295"/>
    </source>
</evidence>
<feature type="binding site" evidence="16">
    <location>
        <begin position="312"/>
        <end position="316"/>
    </location>
    <ligand>
        <name>substrate</name>
    </ligand>
</feature>
<evidence type="ECO:0000313" key="19">
    <source>
        <dbReference type="EMBL" id="QEE26661.1"/>
    </source>
</evidence>
<dbReference type="Proteomes" id="UP000321820">
    <property type="component" value="Chromosome"/>
</dbReference>
<evidence type="ECO:0000256" key="6">
    <source>
        <dbReference type="ARBA" id="ARBA00022490"/>
    </source>
</evidence>
<comment type="pathway">
    <text evidence="2 14">Glycan biosynthesis; trehalose biosynthesis.</text>
</comment>
<dbReference type="EMBL" id="CP042806">
    <property type="protein sequence ID" value="QEE26661.1"/>
    <property type="molecule type" value="Genomic_DNA"/>
</dbReference>
<dbReference type="SUPFAM" id="SSF51445">
    <property type="entry name" value="(Trans)glycosidases"/>
    <property type="match status" value="1"/>
</dbReference>
<evidence type="ECO:0000256" key="15">
    <source>
        <dbReference type="PIRSR" id="PIRSR006337-1"/>
    </source>
</evidence>
<evidence type="ECO:0000256" key="2">
    <source>
        <dbReference type="ARBA" id="ARBA00005199"/>
    </source>
</evidence>
<dbReference type="CDD" id="cd11325">
    <property type="entry name" value="AmyAc_GTHase"/>
    <property type="match status" value="1"/>
</dbReference>
<sequence length="581" mass="64651">MHRFEVWAPRASRVRLYLHNELREMQPPASVDDHGWWRLEAPDAGPGTGYGFAVDDDDQPWPDPRSLWQPDGVHGLSCVYDQAAFAWTDKGFQAPPLSSAVIYELHIGTFTPEGTLDAAIARLDYLVELGVTHVELLPLAAFPGVFGWGYDGAALYAVHQPYGGPDALKRFVDAAHGKGLAVLLDVVYNHFGPVGNYTGKFGPYLVDTHHTPWGGAVNFEEWGADQVRRFFLDNALMWMRDFHMDGLRLDAVHAFVDRSAIHFLEQLATEVEHLSSAIGRQLTLIAESDLNDPRVVTSREAGGYGIDAQWSDDFHHALFTAVAPQETRGYYEDFGGLAKLAKALEETFVYDGIYSRHRNRIHGRPAGTLDRHRFLGYIQNHDQVGNRAQGDRVAMVAGMDRARAAAALVLLGPFVPMLFQGEEWAASTPFLYFADHEDPGMARAVSEGRRREFSAFGWKPEDVPDPVERASYERSGLRWEETAAGEHAQMLAWYKELIRLRRSLPELEDGAPGACRVEFDEQQGWLMVHRGVVIVAVNLGCQQVRLSVPLVTELILGSGTSTLQSGTLTLHDGATAVLRRQ</sequence>
<keyword evidence="9 14" id="KW-0326">Glycosidase</keyword>
<evidence type="ECO:0000256" key="14">
    <source>
        <dbReference type="PIRNR" id="PIRNR006337"/>
    </source>
</evidence>
<keyword evidence="7 14" id="KW-0378">Hydrolase</keyword>
<comment type="similarity">
    <text evidence="3 14">Belongs to the glycosyl hydrolase 13 family.</text>
</comment>
<reference evidence="19 20" key="1">
    <citation type="submission" date="2019-08" db="EMBL/GenBank/DDBJ databases">
        <title>Complete genome sequence of Terriglobus albidus strain ORNL.</title>
        <authorList>
            <person name="Podar M."/>
        </authorList>
    </citation>
    <scope>NUCLEOTIDE SEQUENCE [LARGE SCALE GENOMIC DNA]</scope>
    <source>
        <strain evidence="19 20">ORNL</strain>
    </source>
</reference>
<dbReference type="OrthoDB" id="9800174at2"/>
<dbReference type="InterPro" id="IPR014756">
    <property type="entry name" value="Ig_E-set"/>
</dbReference>
<evidence type="ECO:0000256" key="12">
    <source>
        <dbReference type="ARBA" id="ARBA00034013"/>
    </source>
</evidence>
<dbReference type="RefSeq" id="WP_147645799.1">
    <property type="nucleotide sequence ID" value="NZ_CP042806.1"/>
</dbReference>
<dbReference type="InterPro" id="IPR006047">
    <property type="entry name" value="GH13_cat_dom"/>
</dbReference>
<evidence type="ECO:0000256" key="11">
    <source>
        <dbReference type="ARBA" id="ARBA00033284"/>
    </source>
</evidence>
<evidence type="ECO:0000256" key="4">
    <source>
        <dbReference type="ARBA" id="ARBA00012268"/>
    </source>
</evidence>
<dbReference type="EC" id="3.2.1.141" evidence="4 13"/>
<dbReference type="UniPathway" id="UPA00299"/>
<dbReference type="InterPro" id="IPR017853">
    <property type="entry name" value="GH"/>
</dbReference>
<evidence type="ECO:0000256" key="3">
    <source>
        <dbReference type="ARBA" id="ARBA00008061"/>
    </source>
</evidence>
<comment type="subcellular location">
    <subcellularLocation>
        <location evidence="1 15">Cytoplasm</location>
    </subcellularLocation>
</comment>
<dbReference type="SMART" id="SM00642">
    <property type="entry name" value="Aamy"/>
    <property type="match status" value="1"/>
</dbReference>